<dbReference type="SMART" id="SM00443">
    <property type="entry name" value="G_patch"/>
    <property type="match status" value="1"/>
</dbReference>
<dbReference type="PANTHER" id="PTHR32108">
    <property type="entry name" value="DNA-DIRECTED RNA POLYMERASE SUBUNIT ALPHA"/>
    <property type="match status" value="1"/>
</dbReference>
<feature type="region of interest" description="Disordered" evidence="2">
    <location>
        <begin position="155"/>
        <end position="176"/>
    </location>
</feature>
<dbReference type="InterPro" id="IPR021109">
    <property type="entry name" value="Peptidase_aspartic_dom_sf"/>
</dbReference>
<dbReference type="PROSITE" id="PS50174">
    <property type="entry name" value="G_PATCH"/>
    <property type="match status" value="1"/>
</dbReference>
<proteinExistence type="predicted"/>
<reference evidence="4" key="1">
    <citation type="submission" date="2018-05" db="EMBL/GenBank/DDBJ databases">
        <title>Draft genome of Mucuna pruriens seed.</title>
        <authorList>
            <person name="Nnadi N.E."/>
            <person name="Vos R."/>
            <person name="Hasami M.H."/>
            <person name="Devisetty U.K."/>
            <person name="Aguiy J.C."/>
        </authorList>
    </citation>
    <scope>NUCLEOTIDE SEQUENCE [LARGE SCALE GENOMIC DNA]</scope>
    <source>
        <strain evidence="4">JCA_2017</strain>
    </source>
</reference>
<feature type="repeat" description="ANK" evidence="1">
    <location>
        <begin position="245"/>
        <end position="277"/>
    </location>
</feature>
<protein>
    <recommendedName>
        <fullName evidence="3">G-patch domain-containing protein</fullName>
    </recommendedName>
</protein>
<dbReference type="OrthoDB" id="101614at2759"/>
<evidence type="ECO:0000259" key="3">
    <source>
        <dbReference type="PROSITE" id="PS50174"/>
    </source>
</evidence>
<feature type="domain" description="G-patch" evidence="3">
    <location>
        <begin position="417"/>
        <end position="463"/>
    </location>
</feature>
<dbReference type="PROSITE" id="PS50088">
    <property type="entry name" value="ANK_REPEAT"/>
    <property type="match status" value="1"/>
</dbReference>
<feature type="compositionally biased region" description="Basic and acidic residues" evidence="2">
    <location>
        <begin position="164"/>
        <end position="176"/>
    </location>
</feature>
<dbReference type="Pfam" id="PF01585">
    <property type="entry name" value="G-patch"/>
    <property type="match status" value="1"/>
</dbReference>
<dbReference type="GO" id="GO:0003676">
    <property type="term" value="F:nucleic acid binding"/>
    <property type="evidence" value="ECO:0007669"/>
    <property type="project" value="InterPro"/>
</dbReference>
<evidence type="ECO:0000313" key="4">
    <source>
        <dbReference type="EMBL" id="RDY11087.1"/>
    </source>
</evidence>
<dbReference type="SUPFAM" id="SSF50630">
    <property type="entry name" value="Acid proteases"/>
    <property type="match status" value="1"/>
</dbReference>
<keyword evidence="5" id="KW-1185">Reference proteome</keyword>
<evidence type="ECO:0000256" key="1">
    <source>
        <dbReference type="PROSITE-ProRule" id="PRU00023"/>
    </source>
</evidence>
<dbReference type="CDD" id="cd00303">
    <property type="entry name" value="retropepsin_like"/>
    <property type="match status" value="1"/>
</dbReference>
<dbReference type="InterPro" id="IPR002110">
    <property type="entry name" value="Ankyrin_rpt"/>
</dbReference>
<dbReference type="AlphaFoldDB" id="A0A371I7Q9"/>
<feature type="non-terminal residue" evidence="4">
    <location>
        <position position="1"/>
    </location>
</feature>
<comment type="caution">
    <text evidence="4">The sequence shown here is derived from an EMBL/GenBank/DDBJ whole genome shotgun (WGS) entry which is preliminary data.</text>
</comment>
<dbReference type="Gene3D" id="2.40.70.10">
    <property type="entry name" value="Acid Proteases"/>
    <property type="match status" value="1"/>
</dbReference>
<organism evidence="4 5">
    <name type="scientific">Mucuna pruriens</name>
    <name type="common">Velvet bean</name>
    <name type="synonym">Dolichos pruriens</name>
    <dbReference type="NCBI Taxonomy" id="157652"/>
    <lineage>
        <taxon>Eukaryota</taxon>
        <taxon>Viridiplantae</taxon>
        <taxon>Streptophyta</taxon>
        <taxon>Embryophyta</taxon>
        <taxon>Tracheophyta</taxon>
        <taxon>Spermatophyta</taxon>
        <taxon>Magnoliopsida</taxon>
        <taxon>eudicotyledons</taxon>
        <taxon>Gunneridae</taxon>
        <taxon>Pentapetalae</taxon>
        <taxon>rosids</taxon>
        <taxon>fabids</taxon>
        <taxon>Fabales</taxon>
        <taxon>Fabaceae</taxon>
        <taxon>Papilionoideae</taxon>
        <taxon>50 kb inversion clade</taxon>
        <taxon>NPAAA clade</taxon>
        <taxon>indigoferoid/millettioid clade</taxon>
        <taxon>Phaseoleae</taxon>
        <taxon>Mucuna</taxon>
    </lineage>
</organism>
<keyword evidence="1" id="KW-0040">ANK repeat</keyword>
<dbReference type="InterPro" id="IPR000467">
    <property type="entry name" value="G_patch_dom"/>
</dbReference>
<gene>
    <name evidence="4" type="ORF">CR513_04289</name>
</gene>
<evidence type="ECO:0000256" key="2">
    <source>
        <dbReference type="SAM" id="MobiDB-lite"/>
    </source>
</evidence>
<accession>A0A371I7Q9</accession>
<dbReference type="Proteomes" id="UP000257109">
    <property type="component" value="Unassembled WGS sequence"/>
</dbReference>
<evidence type="ECO:0000313" key="5">
    <source>
        <dbReference type="Proteomes" id="UP000257109"/>
    </source>
</evidence>
<sequence length="612" mass="69133">MRQRRDFTPILMTYTTPLPFLLQRGMVAVLPLKPLEPPYPKAYNPNAQCDYHSGAMGHSTERCWSFKHKVQEEEIVQKISQVAVVGQEGARSFQPLIIRCDLIRPEPLILAIPPKPTYENNHAVPWHYDLREAGDVLVEEITNIAEPGGLTRSGRIYTPKKFGKKDPKENPKKTLKKKESEEFLKLIRYSEYELLDHINKTSTLLNKAHVALDITVERFRGIVSNLTSNGRLTFSDEEISTEGKQHNQPVHISVKCGDYMITRVLIDNGSSLNVLPKSTLDKLSSMHSQLKASTVVVRAFDGSRRDVIGEVTLPIYIDPTLFNIAFQVMDIRPAYNCLLGRPWIHEAGVIPSSLHQKVKFISNHQLISIMGVQELVISIPVPEEYIERDEESLETSFQALEFMPDSNAEGASSSSAIEEMAFRVIIREGYQPGKGLGPHLNGIPTPIKIQENKGRAGLGYQRSNQDGNRQLSPVGATLVQHFIRGSMAMIRSELIGQYGRVYASDDKPVNWTTEMLFDEFLFAITNNEPSPNSNMTPMCDDPSPIVESVKDKDAETEALVEMERRIEQERPKFQPLTRELESVNLGNETDKKEIRIGNQMPPELRRNLVELL</sequence>
<dbReference type="PANTHER" id="PTHR32108:SF9">
    <property type="entry name" value="REVERSE TRANSCRIPTASE RNASE H-LIKE DOMAIN-CONTAINING PROTEIN"/>
    <property type="match status" value="1"/>
</dbReference>
<name>A0A371I7Q9_MUCPR</name>
<dbReference type="EMBL" id="QJKJ01000709">
    <property type="protein sequence ID" value="RDY11087.1"/>
    <property type="molecule type" value="Genomic_DNA"/>
</dbReference>